<protein>
    <submittedName>
        <fullName evidence="2">Uncharacterized protein</fullName>
    </submittedName>
</protein>
<comment type="caution">
    <text evidence="2">The sequence shown here is derived from an EMBL/GenBank/DDBJ whole genome shotgun (WGS) entry which is preliminary data.</text>
</comment>
<dbReference type="RefSeq" id="XP_036630561.1">
    <property type="nucleotide sequence ID" value="XM_036776941.1"/>
</dbReference>
<feature type="compositionally biased region" description="Low complexity" evidence="1">
    <location>
        <begin position="29"/>
        <end position="47"/>
    </location>
</feature>
<dbReference type="Proteomes" id="UP000623687">
    <property type="component" value="Unassembled WGS sequence"/>
</dbReference>
<dbReference type="AlphaFoldDB" id="A0A8H6ZU22"/>
<feature type="region of interest" description="Disordered" evidence="1">
    <location>
        <begin position="29"/>
        <end position="70"/>
    </location>
</feature>
<keyword evidence="3" id="KW-1185">Reference proteome</keyword>
<dbReference type="VEuPathDB" id="FungiDB:PC9H_007410"/>
<dbReference type="GeneID" id="59377228"/>
<reference evidence="2" key="1">
    <citation type="submission" date="2019-07" db="EMBL/GenBank/DDBJ databases">
        <authorList>
            <person name="Palmer J.M."/>
        </authorList>
    </citation>
    <scope>NUCLEOTIDE SEQUENCE</scope>
    <source>
        <strain evidence="2">PC9</strain>
    </source>
</reference>
<organism evidence="2 3">
    <name type="scientific">Pleurotus ostreatus</name>
    <name type="common">Oyster mushroom</name>
    <name type="synonym">White-rot fungus</name>
    <dbReference type="NCBI Taxonomy" id="5322"/>
    <lineage>
        <taxon>Eukaryota</taxon>
        <taxon>Fungi</taxon>
        <taxon>Dikarya</taxon>
        <taxon>Basidiomycota</taxon>
        <taxon>Agaricomycotina</taxon>
        <taxon>Agaricomycetes</taxon>
        <taxon>Agaricomycetidae</taxon>
        <taxon>Agaricales</taxon>
        <taxon>Pleurotineae</taxon>
        <taxon>Pleurotaceae</taxon>
        <taxon>Pleurotus</taxon>
    </lineage>
</organism>
<evidence type="ECO:0000256" key="1">
    <source>
        <dbReference type="SAM" id="MobiDB-lite"/>
    </source>
</evidence>
<dbReference type="EMBL" id="JACETU010000005">
    <property type="protein sequence ID" value="KAF7428189.1"/>
    <property type="molecule type" value="Genomic_DNA"/>
</dbReference>
<feature type="compositionally biased region" description="Polar residues" evidence="1">
    <location>
        <begin position="48"/>
        <end position="57"/>
    </location>
</feature>
<name>A0A8H6ZU22_PLEOS</name>
<gene>
    <name evidence="2" type="ORF">PC9H_007410</name>
</gene>
<sequence length="70" mass="7727">MPFFDKASDFTITDSTMNDVAGDYRMNKTTNNTTATNSNNTTTETVTDSYNDSSKTVPNGVGRRDRGQCF</sequence>
<proteinExistence type="predicted"/>
<evidence type="ECO:0000313" key="3">
    <source>
        <dbReference type="Proteomes" id="UP000623687"/>
    </source>
</evidence>
<accession>A0A8H6ZU22</accession>
<evidence type="ECO:0000313" key="2">
    <source>
        <dbReference type="EMBL" id="KAF7428189.1"/>
    </source>
</evidence>